<dbReference type="AlphaFoldDB" id="A0A9K3L3I8"/>
<comment type="caution">
    <text evidence="3">The sequence shown here is derived from an EMBL/GenBank/DDBJ whole genome shotgun (WGS) entry which is preliminary data.</text>
</comment>
<name>A0A9K3L3I8_9STRA</name>
<keyword evidence="2" id="KW-1133">Transmembrane helix</keyword>
<feature type="compositionally biased region" description="Low complexity" evidence="1">
    <location>
        <begin position="293"/>
        <end position="320"/>
    </location>
</feature>
<dbReference type="Proteomes" id="UP000693970">
    <property type="component" value="Unassembled WGS sequence"/>
</dbReference>
<evidence type="ECO:0000256" key="1">
    <source>
        <dbReference type="SAM" id="MobiDB-lite"/>
    </source>
</evidence>
<reference evidence="3" key="2">
    <citation type="submission" date="2021-04" db="EMBL/GenBank/DDBJ databases">
        <authorList>
            <person name="Podell S."/>
        </authorList>
    </citation>
    <scope>NUCLEOTIDE SEQUENCE</scope>
    <source>
        <strain evidence="3">Hildebrandi</strain>
    </source>
</reference>
<feature type="compositionally biased region" description="Polar residues" evidence="1">
    <location>
        <begin position="374"/>
        <end position="392"/>
    </location>
</feature>
<proteinExistence type="predicted"/>
<feature type="compositionally biased region" description="Basic and acidic residues" evidence="1">
    <location>
        <begin position="322"/>
        <end position="333"/>
    </location>
</feature>
<accession>A0A9K3L3I8</accession>
<feature type="region of interest" description="Disordered" evidence="1">
    <location>
        <begin position="142"/>
        <end position="165"/>
    </location>
</feature>
<dbReference type="EMBL" id="JAGRRH010000016">
    <property type="protein sequence ID" value="KAG7355043.1"/>
    <property type="molecule type" value="Genomic_DNA"/>
</dbReference>
<evidence type="ECO:0000256" key="2">
    <source>
        <dbReference type="SAM" id="Phobius"/>
    </source>
</evidence>
<keyword evidence="2" id="KW-0472">Membrane</keyword>
<feature type="transmembrane region" description="Helical" evidence="2">
    <location>
        <begin position="209"/>
        <end position="233"/>
    </location>
</feature>
<gene>
    <name evidence="3" type="ORF">IV203_004399</name>
</gene>
<keyword evidence="4" id="KW-1185">Reference proteome</keyword>
<feature type="region of interest" description="Disordered" evidence="1">
    <location>
        <begin position="281"/>
        <end position="427"/>
    </location>
</feature>
<feature type="transmembrane region" description="Helical" evidence="2">
    <location>
        <begin position="253"/>
        <end position="272"/>
    </location>
</feature>
<protein>
    <submittedName>
        <fullName evidence="3">Uncharacterized protein</fullName>
    </submittedName>
</protein>
<evidence type="ECO:0000313" key="3">
    <source>
        <dbReference type="EMBL" id="KAG7355043.1"/>
    </source>
</evidence>
<evidence type="ECO:0000313" key="4">
    <source>
        <dbReference type="Proteomes" id="UP000693970"/>
    </source>
</evidence>
<organism evidence="3 4">
    <name type="scientific">Nitzschia inconspicua</name>
    <dbReference type="NCBI Taxonomy" id="303405"/>
    <lineage>
        <taxon>Eukaryota</taxon>
        <taxon>Sar</taxon>
        <taxon>Stramenopiles</taxon>
        <taxon>Ochrophyta</taxon>
        <taxon>Bacillariophyta</taxon>
        <taxon>Bacillariophyceae</taxon>
        <taxon>Bacillariophycidae</taxon>
        <taxon>Bacillariales</taxon>
        <taxon>Bacillariaceae</taxon>
        <taxon>Nitzschia</taxon>
    </lineage>
</organism>
<feature type="transmembrane region" description="Helical" evidence="2">
    <location>
        <begin position="43"/>
        <end position="64"/>
    </location>
</feature>
<feature type="compositionally biased region" description="Basic and acidic residues" evidence="1">
    <location>
        <begin position="404"/>
        <end position="427"/>
    </location>
</feature>
<keyword evidence="2" id="KW-0812">Transmembrane</keyword>
<sequence>MNEFVFIPATAATVPPEQQRDISNAIRAISDDRSKTVTIPWNAKTGCCAVVAIVVFTVGVTQLVDYRVDRRMERIRDGMRHDISQALASNSFNGWSRGASHSMDSSNSMAEITAPMAAGDAALQPDHVEASDTDYHREICRDEKQPRVPPHKRSSTAAKGVASPKEDYNEEMVHFRSTEIFHHMVKTMDDVIYSVFKAIKNSIPKTPPLVKFPVSVIWFIVLFFGKAFAGYLVSIHCLLNEDACRRCNGGFPMALFACFFGSACCFYIYCVLHALTKQKKVSPHPKKSGSSTGQRRQTTRGNGPRQQRQQPRRVQVPNTVDIVERKDDARESIDSDVGYTVEDEDMSWWQPPTPRVHLPSPQPPTARLQRTRRTISSLGPATSQSNRASNAAETVPPRISKKQRLAEAKSRARKAWENGELGKKRGK</sequence>
<reference evidence="3" key="1">
    <citation type="journal article" date="2021" name="Sci. Rep.">
        <title>Diploid genomic architecture of Nitzschia inconspicua, an elite biomass production diatom.</title>
        <authorList>
            <person name="Oliver A."/>
            <person name="Podell S."/>
            <person name="Pinowska A."/>
            <person name="Traller J.C."/>
            <person name="Smith S.R."/>
            <person name="McClure R."/>
            <person name="Beliaev A."/>
            <person name="Bohutskyi P."/>
            <person name="Hill E.A."/>
            <person name="Rabines A."/>
            <person name="Zheng H."/>
            <person name="Allen L.Z."/>
            <person name="Kuo A."/>
            <person name="Grigoriev I.V."/>
            <person name="Allen A.E."/>
            <person name="Hazlebeck D."/>
            <person name="Allen E.E."/>
        </authorList>
    </citation>
    <scope>NUCLEOTIDE SEQUENCE</scope>
    <source>
        <strain evidence="3">Hildebrandi</strain>
    </source>
</reference>